<dbReference type="InterPro" id="IPR012578">
    <property type="entry name" value="Nucl_pore_cmplx"/>
</dbReference>
<feature type="non-terminal residue" evidence="3">
    <location>
        <position position="268"/>
    </location>
</feature>
<dbReference type="OrthoDB" id="429932at2759"/>
<dbReference type="PANTHER" id="PTHR28003:SF1">
    <property type="entry name" value="NUCLEOPORIN POM34"/>
    <property type="match status" value="1"/>
</dbReference>
<keyword evidence="2" id="KW-0472">Membrane</keyword>
<organism evidence="3 4">
    <name type="scientific">Massarina eburnea CBS 473.64</name>
    <dbReference type="NCBI Taxonomy" id="1395130"/>
    <lineage>
        <taxon>Eukaryota</taxon>
        <taxon>Fungi</taxon>
        <taxon>Dikarya</taxon>
        <taxon>Ascomycota</taxon>
        <taxon>Pezizomycotina</taxon>
        <taxon>Dothideomycetes</taxon>
        <taxon>Pleosporomycetidae</taxon>
        <taxon>Pleosporales</taxon>
        <taxon>Massarineae</taxon>
        <taxon>Massarinaceae</taxon>
        <taxon>Massarina</taxon>
    </lineage>
</organism>
<evidence type="ECO:0000256" key="1">
    <source>
        <dbReference type="SAM" id="MobiDB-lite"/>
    </source>
</evidence>
<evidence type="ECO:0000256" key="2">
    <source>
        <dbReference type="SAM" id="Phobius"/>
    </source>
</evidence>
<dbReference type="GO" id="GO:0006606">
    <property type="term" value="P:protein import into nucleus"/>
    <property type="evidence" value="ECO:0007669"/>
    <property type="project" value="TreeGrafter"/>
</dbReference>
<gene>
    <name evidence="3" type="ORF">P280DRAFT_374911</name>
</gene>
<dbReference type="GO" id="GO:0005640">
    <property type="term" value="C:nuclear outer membrane"/>
    <property type="evidence" value="ECO:0007669"/>
    <property type="project" value="TreeGrafter"/>
</dbReference>
<dbReference type="Pfam" id="PF08058">
    <property type="entry name" value="NPCC"/>
    <property type="match status" value="1"/>
</dbReference>
<evidence type="ECO:0000313" key="3">
    <source>
        <dbReference type="EMBL" id="KAF2646774.1"/>
    </source>
</evidence>
<keyword evidence="4" id="KW-1185">Reference proteome</keyword>
<dbReference type="Proteomes" id="UP000799753">
    <property type="component" value="Unassembled WGS sequence"/>
</dbReference>
<dbReference type="EMBL" id="MU006776">
    <property type="protein sequence ID" value="KAF2646774.1"/>
    <property type="molecule type" value="Genomic_DNA"/>
</dbReference>
<evidence type="ECO:0000313" key="4">
    <source>
        <dbReference type="Proteomes" id="UP000799753"/>
    </source>
</evidence>
<dbReference type="AlphaFoldDB" id="A0A6A6SKQ9"/>
<feature type="region of interest" description="Disordered" evidence="1">
    <location>
        <begin position="219"/>
        <end position="268"/>
    </location>
</feature>
<protein>
    <recommendedName>
        <fullName evidence="5">Nuclear pore complex component</fullName>
    </recommendedName>
</protein>
<feature type="compositionally biased region" description="Basic and acidic residues" evidence="1">
    <location>
        <begin position="255"/>
        <end position="268"/>
    </location>
</feature>
<feature type="non-terminal residue" evidence="3">
    <location>
        <position position="1"/>
    </location>
</feature>
<feature type="region of interest" description="Disordered" evidence="1">
    <location>
        <begin position="133"/>
        <end position="199"/>
    </location>
</feature>
<accession>A0A6A6SKQ9</accession>
<feature type="compositionally biased region" description="Low complexity" evidence="1">
    <location>
        <begin position="188"/>
        <end position="199"/>
    </location>
</feature>
<dbReference type="PANTHER" id="PTHR28003">
    <property type="entry name" value="NUCLEOPORIN POM34"/>
    <property type="match status" value="1"/>
</dbReference>
<feature type="transmembrane region" description="Helical" evidence="2">
    <location>
        <begin position="87"/>
        <end position="108"/>
    </location>
</feature>
<reference evidence="3" key="1">
    <citation type="journal article" date="2020" name="Stud. Mycol.">
        <title>101 Dothideomycetes genomes: a test case for predicting lifestyles and emergence of pathogens.</title>
        <authorList>
            <person name="Haridas S."/>
            <person name="Albert R."/>
            <person name="Binder M."/>
            <person name="Bloem J."/>
            <person name="Labutti K."/>
            <person name="Salamov A."/>
            <person name="Andreopoulos B."/>
            <person name="Baker S."/>
            <person name="Barry K."/>
            <person name="Bills G."/>
            <person name="Bluhm B."/>
            <person name="Cannon C."/>
            <person name="Castanera R."/>
            <person name="Culley D."/>
            <person name="Daum C."/>
            <person name="Ezra D."/>
            <person name="Gonzalez J."/>
            <person name="Henrissat B."/>
            <person name="Kuo A."/>
            <person name="Liang C."/>
            <person name="Lipzen A."/>
            <person name="Lutzoni F."/>
            <person name="Magnuson J."/>
            <person name="Mondo S."/>
            <person name="Nolan M."/>
            <person name="Ohm R."/>
            <person name="Pangilinan J."/>
            <person name="Park H.-J."/>
            <person name="Ramirez L."/>
            <person name="Alfaro M."/>
            <person name="Sun H."/>
            <person name="Tritt A."/>
            <person name="Yoshinaga Y."/>
            <person name="Zwiers L.-H."/>
            <person name="Turgeon B."/>
            <person name="Goodwin S."/>
            <person name="Spatafora J."/>
            <person name="Crous P."/>
            <person name="Grigoriev I."/>
        </authorList>
    </citation>
    <scope>NUCLEOTIDE SEQUENCE</scope>
    <source>
        <strain evidence="3">CBS 473.64</strain>
    </source>
</reference>
<keyword evidence="2" id="KW-0812">Transmembrane</keyword>
<name>A0A6A6SKQ9_9PLEO</name>
<dbReference type="GO" id="GO:0030474">
    <property type="term" value="P:spindle pole body duplication"/>
    <property type="evidence" value="ECO:0007669"/>
    <property type="project" value="TreeGrafter"/>
</dbReference>
<keyword evidence="2" id="KW-1133">Transmembrane helix</keyword>
<dbReference type="GO" id="GO:0070762">
    <property type="term" value="C:nuclear pore transmembrane ring"/>
    <property type="evidence" value="ECO:0007669"/>
    <property type="project" value="TreeGrafter"/>
</dbReference>
<evidence type="ECO:0008006" key="5">
    <source>
        <dbReference type="Google" id="ProtNLM"/>
    </source>
</evidence>
<proteinExistence type="predicted"/>
<feature type="compositionally biased region" description="Polar residues" evidence="1">
    <location>
        <begin position="160"/>
        <end position="187"/>
    </location>
</feature>
<sequence>PATPATPITPSGQTMLGTPSGAWKHPNFDEITRRQQATVFDESNTRTIVANGGLLFSTWLAPKFIEPVAWAQFLYKPLENLFYRVPYSGWILNLTRLILIANIVLAFLPLVRRYYPDDVADIALTPSQRQIMGLKPDVSTPPTPGSAFASPNYVTPPRYQISTRRGSFSNHGSQSPRSSSPQANFGRSSSNSPFSASNTGSPLFQRAVSSGSAKRLSFGASPMGGSIFNESTSSGPGTPTPGGGRASVGLNNKWLYEKRRESPRSSLF</sequence>